<evidence type="ECO:0000313" key="1">
    <source>
        <dbReference type="EMBL" id="ELR68190.1"/>
    </source>
</evidence>
<name>L8JH94_9BACT</name>
<dbReference type="RefSeq" id="WP_009583581.1">
    <property type="nucleotide sequence ID" value="NZ_AMZN01000134.1"/>
</dbReference>
<dbReference type="Proteomes" id="UP000011135">
    <property type="component" value="Unassembled WGS sequence"/>
</dbReference>
<protein>
    <submittedName>
        <fullName evidence="1">Uncharacterized protein</fullName>
    </submittedName>
</protein>
<proteinExistence type="predicted"/>
<dbReference type="AlphaFoldDB" id="L8JH94"/>
<accession>L8JH94</accession>
<dbReference type="EMBL" id="AMZN01000134">
    <property type="protein sequence ID" value="ELR68190.1"/>
    <property type="molecule type" value="Genomic_DNA"/>
</dbReference>
<keyword evidence="2" id="KW-1185">Reference proteome</keyword>
<dbReference type="STRING" id="1237149.C900_00682"/>
<comment type="caution">
    <text evidence="1">The sequence shown here is derived from an EMBL/GenBank/DDBJ whole genome shotgun (WGS) entry which is preliminary data.</text>
</comment>
<evidence type="ECO:0000313" key="2">
    <source>
        <dbReference type="Proteomes" id="UP000011135"/>
    </source>
</evidence>
<organism evidence="1 2">
    <name type="scientific">Fulvivirga imtechensis AK7</name>
    <dbReference type="NCBI Taxonomy" id="1237149"/>
    <lineage>
        <taxon>Bacteria</taxon>
        <taxon>Pseudomonadati</taxon>
        <taxon>Bacteroidota</taxon>
        <taxon>Cytophagia</taxon>
        <taxon>Cytophagales</taxon>
        <taxon>Fulvivirgaceae</taxon>
        <taxon>Fulvivirga</taxon>
    </lineage>
</organism>
<gene>
    <name evidence="1" type="ORF">C900_00682</name>
</gene>
<sequence>MHNHYHHNFKELDTYLHDTGAVYISDLLDEMLYVLIVYASDNPHNASDPAEQFYHLRQLRNLFKELEPGS</sequence>
<reference evidence="1 2" key="1">
    <citation type="submission" date="2012-12" db="EMBL/GenBank/DDBJ databases">
        <title>Genome assembly of Fulvivirga imtechensis AK7.</title>
        <authorList>
            <person name="Nupur N."/>
            <person name="Khatri I."/>
            <person name="Kumar R."/>
            <person name="Subramanian S."/>
            <person name="Pinnaka A."/>
        </authorList>
    </citation>
    <scope>NUCLEOTIDE SEQUENCE [LARGE SCALE GENOMIC DNA]</scope>
    <source>
        <strain evidence="1 2">AK7</strain>
    </source>
</reference>